<protein>
    <submittedName>
        <fullName evidence="1">Uncharacterized protein</fullName>
    </submittedName>
</protein>
<comment type="caution">
    <text evidence="1">The sequence shown here is derived from an EMBL/GenBank/DDBJ whole genome shotgun (WGS) entry which is preliminary data.</text>
</comment>
<dbReference type="AlphaFoldDB" id="A0AAV4DJV8"/>
<proteinExistence type="predicted"/>
<reference evidence="1 2" key="1">
    <citation type="journal article" date="2021" name="Elife">
        <title>Chloroplast acquisition without the gene transfer in kleptoplastic sea slugs, Plakobranchus ocellatus.</title>
        <authorList>
            <person name="Maeda T."/>
            <person name="Takahashi S."/>
            <person name="Yoshida T."/>
            <person name="Shimamura S."/>
            <person name="Takaki Y."/>
            <person name="Nagai Y."/>
            <person name="Toyoda A."/>
            <person name="Suzuki Y."/>
            <person name="Arimoto A."/>
            <person name="Ishii H."/>
            <person name="Satoh N."/>
            <person name="Nishiyama T."/>
            <person name="Hasebe M."/>
            <person name="Maruyama T."/>
            <person name="Minagawa J."/>
            <person name="Obokata J."/>
            <person name="Shigenobu S."/>
        </authorList>
    </citation>
    <scope>NUCLEOTIDE SEQUENCE [LARGE SCALE GENOMIC DNA]</scope>
</reference>
<evidence type="ECO:0000313" key="2">
    <source>
        <dbReference type="Proteomes" id="UP000735302"/>
    </source>
</evidence>
<accession>A0AAV4DJV8</accession>
<organism evidence="1 2">
    <name type="scientific">Plakobranchus ocellatus</name>
    <dbReference type="NCBI Taxonomy" id="259542"/>
    <lineage>
        <taxon>Eukaryota</taxon>
        <taxon>Metazoa</taxon>
        <taxon>Spiralia</taxon>
        <taxon>Lophotrochozoa</taxon>
        <taxon>Mollusca</taxon>
        <taxon>Gastropoda</taxon>
        <taxon>Heterobranchia</taxon>
        <taxon>Euthyneura</taxon>
        <taxon>Panpulmonata</taxon>
        <taxon>Sacoglossa</taxon>
        <taxon>Placobranchoidea</taxon>
        <taxon>Plakobranchidae</taxon>
        <taxon>Plakobranchus</taxon>
    </lineage>
</organism>
<evidence type="ECO:0000313" key="1">
    <source>
        <dbReference type="EMBL" id="GFO44348.1"/>
    </source>
</evidence>
<keyword evidence="2" id="KW-1185">Reference proteome</keyword>
<gene>
    <name evidence="1" type="ORF">PoB_007085300</name>
</gene>
<sequence length="184" mass="20547">MSRKCRLLAKSRRVRVTEKDLLWAMSYRIICGSGARRSRGLSPGALPDFITKGLACLVSGENFIKFLGPSYDEGNLIHIVPTDLVPRGYSGEVLVDPPLSMLPPLNMPVYNSSILLPIGTVSSYPHIPNGEIHDNYNIPVYLDFISISFLFPILKAIVFLSGEWLKVTRLEFLRVLLSHRAYGT</sequence>
<name>A0AAV4DJV8_9GAST</name>
<dbReference type="Proteomes" id="UP000735302">
    <property type="component" value="Unassembled WGS sequence"/>
</dbReference>
<dbReference type="EMBL" id="BLXT01007949">
    <property type="protein sequence ID" value="GFO44348.1"/>
    <property type="molecule type" value="Genomic_DNA"/>
</dbReference>